<feature type="transmembrane region" description="Helical" evidence="1">
    <location>
        <begin position="291"/>
        <end position="310"/>
    </location>
</feature>
<keyword evidence="1" id="KW-0472">Membrane</keyword>
<organism evidence="3 4">
    <name type="scientific">Limnohabitans curvus</name>
    <dbReference type="NCBI Taxonomy" id="323423"/>
    <lineage>
        <taxon>Bacteria</taxon>
        <taxon>Pseudomonadati</taxon>
        <taxon>Pseudomonadota</taxon>
        <taxon>Betaproteobacteria</taxon>
        <taxon>Burkholderiales</taxon>
        <taxon>Comamonadaceae</taxon>
        <taxon>Limnohabitans</taxon>
    </lineage>
</organism>
<evidence type="ECO:0000256" key="1">
    <source>
        <dbReference type="SAM" id="Phobius"/>
    </source>
</evidence>
<dbReference type="AlphaFoldDB" id="A0A315ET75"/>
<accession>A0A315ET75</accession>
<dbReference type="RefSeq" id="WP_108402410.1">
    <property type="nucleotide sequence ID" value="NZ_NESP01000001.1"/>
</dbReference>
<feature type="transmembrane region" description="Helical" evidence="1">
    <location>
        <begin position="124"/>
        <end position="142"/>
    </location>
</feature>
<feature type="transmembrane region" description="Helical" evidence="1">
    <location>
        <begin position="181"/>
        <end position="200"/>
    </location>
</feature>
<feature type="transmembrane region" description="Helical" evidence="1">
    <location>
        <begin position="261"/>
        <end position="279"/>
    </location>
</feature>
<keyword evidence="4" id="KW-1185">Reference proteome</keyword>
<feature type="transmembrane region" description="Helical" evidence="1">
    <location>
        <begin position="83"/>
        <end position="104"/>
    </location>
</feature>
<feature type="transmembrane region" description="Helical" evidence="1">
    <location>
        <begin position="12"/>
        <end position="33"/>
    </location>
</feature>
<dbReference type="Pfam" id="PF06181">
    <property type="entry name" value="Urate_ox_N"/>
    <property type="match status" value="1"/>
</dbReference>
<dbReference type="InterPro" id="IPR036909">
    <property type="entry name" value="Cyt_c-like_dom_sf"/>
</dbReference>
<dbReference type="Proteomes" id="UP000251341">
    <property type="component" value="Unassembled WGS sequence"/>
</dbReference>
<feature type="transmembrane region" description="Helical" evidence="1">
    <location>
        <begin position="154"/>
        <end position="175"/>
    </location>
</feature>
<evidence type="ECO:0000259" key="2">
    <source>
        <dbReference type="Pfam" id="PF06181"/>
    </source>
</evidence>
<keyword evidence="1" id="KW-0812">Transmembrane</keyword>
<proteinExistence type="predicted"/>
<dbReference type="SUPFAM" id="SSF46626">
    <property type="entry name" value="Cytochrome c"/>
    <property type="match status" value="1"/>
</dbReference>
<gene>
    <name evidence="3" type="ORF">B9Z44_10530</name>
</gene>
<evidence type="ECO:0000313" key="4">
    <source>
        <dbReference type="Proteomes" id="UP000251341"/>
    </source>
</evidence>
<name>A0A315ET75_9BURK</name>
<dbReference type="GO" id="GO:0020037">
    <property type="term" value="F:heme binding"/>
    <property type="evidence" value="ECO:0007669"/>
    <property type="project" value="InterPro"/>
</dbReference>
<keyword evidence="1" id="KW-1133">Transmembrane helix</keyword>
<evidence type="ECO:0000313" key="3">
    <source>
        <dbReference type="EMBL" id="PUE59975.1"/>
    </source>
</evidence>
<sequence length="405" mass="45631">MDAYFLDWANLLLRWVHVITAIAWIGSSFYFVFLDNNLIKPNSPDLLEKGVDGAMWAVHGGGFYNPQKYMVAPKKIHTKLHWFYWESYSTWLTGFGLFTVLYLWNAGTFLIDKSLMDWSPAAAITAALSFLVAFWFIYDAVCRVFGFRENGERIVALTMIVVVAFAAWLSCQLFAGRAAFLLVGAMIATSMSANVFFWIIPGQRKVVAAMTSGVAMDPKELATHGKRGKQRSVHNTYFTLPVIFAMLSNHYSFLYTYENNWVILVMMMLSGALIRQFFVQRHGYHLGRAKNPLPFAIAGVVILLSVIVWMRPAPSTSATAAVNTAPVTYAEVSQVFAQRCYMCHGEQVQMKNVRFDTPEGVKQHALGIYQQAVVTKQMPMNNATGITEDERAVIKRWYEAGAALR</sequence>
<dbReference type="InterPro" id="IPR010389">
    <property type="entry name" value="Urate_ox_N"/>
</dbReference>
<feature type="transmembrane region" description="Helical" evidence="1">
    <location>
        <begin position="236"/>
        <end position="255"/>
    </location>
</feature>
<protein>
    <recommendedName>
        <fullName evidence="2">Urate oxidase N-terminal domain-containing protein</fullName>
    </recommendedName>
</protein>
<feature type="domain" description="Urate oxidase N-terminal" evidence="2">
    <location>
        <begin position="3"/>
        <end position="310"/>
    </location>
</feature>
<reference evidence="3 4" key="1">
    <citation type="submission" date="2017-04" db="EMBL/GenBank/DDBJ databases">
        <title>Unexpected and diverse lifestyles within the genus Limnohabitans.</title>
        <authorList>
            <person name="Kasalicky V."/>
            <person name="Mehrshad M."/>
            <person name="Andrei S.-A."/>
            <person name="Salcher M."/>
            <person name="Kratochvilova H."/>
            <person name="Simek K."/>
            <person name="Ghai R."/>
        </authorList>
    </citation>
    <scope>NUCLEOTIDE SEQUENCE [LARGE SCALE GENOMIC DNA]</scope>
    <source>
        <strain evidence="3 4">MWH-C5</strain>
    </source>
</reference>
<comment type="caution">
    <text evidence="3">The sequence shown here is derived from an EMBL/GenBank/DDBJ whole genome shotgun (WGS) entry which is preliminary data.</text>
</comment>
<dbReference type="GO" id="GO:0009055">
    <property type="term" value="F:electron transfer activity"/>
    <property type="evidence" value="ECO:0007669"/>
    <property type="project" value="InterPro"/>
</dbReference>
<dbReference type="EMBL" id="NESP01000001">
    <property type="protein sequence ID" value="PUE59975.1"/>
    <property type="molecule type" value="Genomic_DNA"/>
</dbReference>